<evidence type="ECO:0000256" key="5">
    <source>
        <dbReference type="ARBA" id="ARBA00049660"/>
    </source>
</evidence>
<dbReference type="InterPro" id="IPR046342">
    <property type="entry name" value="CBS_dom_sf"/>
</dbReference>
<name>A0ABY1WN55_9GAMM</name>
<dbReference type="SUPFAM" id="SSF54631">
    <property type="entry name" value="CBS-domain pair"/>
    <property type="match status" value="1"/>
</dbReference>
<evidence type="ECO:0000256" key="3">
    <source>
        <dbReference type="ARBA" id="ARBA00022989"/>
    </source>
</evidence>
<dbReference type="InterPro" id="IPR000292">
    <property type="entry name" value="For/NO2_transpt"/>
</dbReference>
<dbReference type="InterPro" id="IPR023271">
    <property type="entry name" value="Aquaporin-like"/>
</dbReference>
<evidence type="ECO:0000256" key="6">
    <source>
        <dbReference type="NCBIfam" id="TIGR04060"/>
    </source>
</evidence>
<dbReference type="NCBIfam" id="TIGR00790">
    <property type="entry name" value="fnt"/>
    <property type="match status" value="1"/>
</dbReference>
<feature type="transmembrane region" description="Helical" evidence="8">
    <location>
        <begin position="77"/>
        <end position="100"/>
    </location>
</feature>
<dbReference type="Gene3D" id="3.10.580.10">
    <property type="entry name" value="CBS-domain"/>
    <property type="match status" value="1"/>
</dbReference>
<evidence type="ECO:0000313" key="10">
    <source>
        <dbReference type="EMBL" id="TAA44991.1"/>
    </source>
</evidence>
<comment type="similarity">
    <text evidence="5">Belongs to the FNT transporter (TC 1.A.16) family.</text>
</comment>
<dbReference type="EMBL" id="SHLY01000004">
    <property type="protein sequence ID" value="TAA44991.1"/>
    <property type="molecule type" value="Genomic_DNA"/>
</dbReference>
<feature type="transmembrane region" description="Helical" evidence="8">
    <location>
        <begin position="121"/>
        <end position="144"/>
    </location>
</feature>
<dbReference type="RefSeq" id="WP_130567004.1">
    <property type="nucleotide sequence ID" value="NZ_SHLY01000004.1"/>
</dbReference>
<feature type="transmembrane region" description="Helical" evidence="8">
    <location>
        <begin position="192"/>
        <end position="211"/>
    </location>
</feature>
<sequence>MKLIENKSETAGLELPERMTQTAEQYGYKKVVKAPATSIALAVTAGIFIGLAFIFYITVTTGNHEASWGLSRLVGGFAFSIGLVLIVICGGELFTSTVLTSIARASKRISHRQQLACWGRVYLGNFVGALVLVALVYSAKLYMLDSGQWGVNALQIAQHKLHHGFGQAVALGVLCNMLVCLGIWMTFSSEDVLTKALLVVLPVALFVSTGFEHCVANMFMVPLAIAIKSGAGPDFWAATGMSAQAFSDLTFSNFIFNNLIPVTLGNIIGGAMFVGLTYWGIYRRPTLKSESKIVNHLDKIKGTTIMKNSNVTLQVKEFMHAPTASLTENTSLMDALTAMLSLHQTGMPVVNSNHQLVGFISEHDLLRELWLADYELSAEKTVGSIMRREVATVAPGDCLIKLAEFISVDREKVYPVTDSGFVLSYKAQSLEERLAEADVSRPKIYPVVENGVLVGTISRTDIMYAFFKACGGKDDSLHSKVTHQAA</sequence>
<protein>
    <recommendedName>
        <fullName evidence="6">Formate transporter FocA</fullName>
    </recommendedName>
</protein>
<dbReference type="Gene3D" id="1.20.1080.10">
    <property type="entry name" value="Glycerol uptake facilitator protein"/>
    <property type="match status" value="1"/>
</dbReference>
<dbReference type="Pfam" id="PF01226">
    <property type="entry name" value="Form_Nir_trans"/>
    <property type="match status" value="1"/>
</dbReference>
<evidence type="ECO:0000256" key="1">
    <source>
        <dbReference type="ARBA" id="ARBA00004141"/>
    </source>
</evidence>
<feature type="transmembrane region" description="Helical" evidence="8">
    <location>
        <begin position="164"/>
        <end position="185"/>
    </location>
</feature>
<keyword evidence="2 8" id="KW-0812">Transmembrane</keyword>
<dbReference type="InterPro" id="IPR024002">
    <property type="entry name" value="For/NO2_transpt_CS"/>
</dbReference>
<feature type="transmembrane region" description="Helical" evidence="8">
    <location>
        <begin position="259"/>
        <end position="282"/>
    </location>
</feature>
<dbReference type="SMART" id="SM00116">
    <property type="entry name" value="CBS"/>
    <property type="match status" value="1"/>
</dbReference>
<dbReference type="Proteomes" id="UP000292544">
    <property type="component" value="Unassembled WGS sequence"/>
</dbReference>
<organism evidence="10 11">
    <name type="scientific">Corallincola spongiicola</name>
    <dbReference type="NCBI Taxonomy" id="2520508"/>
    <lineage>
        <taxon>Bacteria</taxon>
        <taxon>Pseudomonadati</taxon>
        <taxon>Pseudomonadota</taxon>
        <taxon>Gammaproteobacteria</taxon>
        <taxon>Alteromonadales</taxon>
        <taxon>Psychromonadaceae</taxon>
        <taxon>Corallincola</taxon>
    </lineage>
</organism>
<comment type="caution">
    <text evidence="10">The sequence shown here is derived from an EMBL/GenBank/DDBJ whole genome shotgun (WGS) entry which is preliminary data.</text>
</comment>
<keyword evidence="11" id="KW-1185">Reference proteome</keyword>
<reference evidence="11" key="1">
    <citation type="submission" date="2019-02" db="EMBL/GenBank/DDBJ databases">
        <title>Draft genome sequence of Muricauda sp. 176CP4-71.</title>
        <authorList>
            <person name="Park J.-S."/>
        </authorList>
    </citation>
    <scope>NUCLEOTIDE SEQUENCE [LARGE SCALE GENOMIC DNA]</scope>
    <source>
        <strain evidence="11">176GS2-150</strain>
    </source>
</reference>
<feature type="domain" description="CBS" evidence="9">
    <location>
        <begin position="319"/>
        <end position="379"/>
    </location>
</feature>
<keyword evidence="3 8" id="KW-1133">Transmembrane helix</keyword>
<accession>A0ABY1WN55</accession>
<keyword evidence="4 8" id="KW-0472">Membrane</keyword>
<evidence type="ECO:0000256" key="7">
    <source>
        <dbReference type="PROSITE-ProRule" id="PRU00703"/>
    </source>
</evidence>
<dbReference type="InterPro" id="IPR000644">
    <property type="entry name" value="CBS_dom"/>
</dbReference>
<dbReference type="NCBIfam" id="TIGR04060">
    <property type="entry name" value="formate_focA"/>
    <property type="match status" value="1"/>
</dbReference>
<dbReference type="PANTHER" id="PTHR30520">
    <property type="entry name" value="FORMATE TRANSPORTER-RELATED"/>
    <property type="match status" value="1"/>
</dbReference>
<evidence type="ECO:0000256" key="4">
    <source>
        <dbReference type="ARBA" id="ARBA00023136"/>
    </source>
</evidence>
<evidence type="ECO:0000313" key="11">
    <source>
        <dbReference type="Proteomes" id="UP000292544"/>
    </source>
</evidence>
<comment type="subcellular location">
    <subcellularLocation>
        <location evidence="1">Membrane</location>
        <topology evidence="1">Multi-pass membrane protein</topology>
    </subcellularLocation>
</comment>
<dbReference type="PROSITE" id="PS01005">
    <property type="entry name" value="FORMATE_NITRITE_TP_1"/>
    <property type="match status" value="1"/>
</dbReference>
<dbReference type="InterPro" id="IPR023999">
    <property type="entry name" value="Formate_transptr_FocA"/>
</dbReference>
<evidence type="ECO:0000256" key="2">
    <source>
        <dbReference type="ARBA" id="ARBA00022692"/>
    </source>
</evidence>
<dbReference type="PANTHER" id="PTHR30520:SF6">
    <property type="entry name" value="FORMATE_NITRATE FAMILY TRANSPORTER (EUROFUNG)"/>
    <property type="match status" value="1"/>
</dbReference>
<feature type="transmembrane region" description="Helical" evidence="8">
    <location>
        <begin position="39"/>
        <end position="57"/>
    </location>
</feature>
<gene>
    <name evidence="10" type="primary">focA</name>
    <name evidence="10" type="ORF">EXY25_12325</name>
</gene>
<evidence type="ECO:0000256" key="8">
    <source>
        <dbReference type="SAM" id="Phobius"/>
    </source>
</evidence>
<dbReference type="PROSITE" id="PS51371">
    <property type="entry name" value="CBS"/>
    <property type="match status" value="1"/>
</dbReference>
<proteinExistence type="inferred from homology"/>
<dbReference type="Pfam" id="PF00571">
    <property type="entry name" value="CBS"/>
    <property type="match status" value="2"/>
</dbReference>
<evidence type="ECO:0000259" key="9">
    <source>
        <dbReference type="PROSITE" id="PS51371"/>
    </source>
</evidence>
<keyword evidence="7" id="KW-0129">CBS domain</keyword>